<proteinExistence type="predicted"/>
<reference evidence="1 2" key="1">
    <citation type="submission" date="2018-06" db="EMBL/GenBank/DDBJ databases">
        <title>Complete genome of Desulfovibrio marinus P48SEP.</title>
        <authorList>
            <person name="Crispim J.S."/>
            <person name="Vidigal P.M.P."/>
            <person name="Silva L.C.F."/>
            <person name="Araujo L.C."/>
            <person name="Laguardia C.N."/>
            <person name="Dias R.S."/>
            <person name="Sousa M.P."/>
            <person name="Paula S.O."/>
            <person name="Silva C."/>
        </authorList>
    </citation>
    <scope>NUCLEOTIDE SEQUENCE [LARGE SCALE GENOMIC DNA]</scope>
    <source>
        <strain evidence="1 2">P48SEP</strain>
    </source>
</reference>
<comment type="caution">
    <text evidence="1">The sequence shown here is derived from an EMBL/GenBank/DDBJ whole genome shotgun (WGS) entry which is preliminary data.</text>
</comment>
<protein>
    <submittedName>
        <fullName evidence="1">Uncharacterized protein</fullName>
    </submittedName>
</protein>
<gene>
    <name evidence="1" type="ORF">DQK91_22535</name>
</gene>
<dbReference type="AlphaFoldDB" id="A0A6P1Z985"/>
<name>A0A6P1Z985_9BACT</name>
<dbReference type="RefSeq" id="WP_144307573.1">
    <property type="nucleotide sequence ID" value="NZ_QMIF01000159.1"/>
</dbReference>
<dbReference type="Proteomes" id="UP000434052">
    <property type="component" value="Unassembled WGS sequence"/>
</dbReference>
<sequence length="81" mass="9215">MSKARQADTVWLNLNEILVEDRSQIRAKMSGEAIQRYACAYRNEQYMPPVKLSKVVQDAATAHPVLFLVYGFHSVPALHQI</sequence>
<evidence type="ECO:0000313" key="2">
    <source>
        <dbReference type="Proteomes" id="UP000434052"/>
    </source>
</evidence>
<dbReference type="EMBL" id="QMIF01000159">
    <property type="protein sequence ID" value="TVM27673.1"/>
    <property type="molecule type" value="Genomic_DNA"/>
</dbReference>
<dbReference type="OrthoDB" id="7021991at2"/>
<evidence type="ECO:0000313" key="1">
    <source>
        <dbReference type="EMBL" id="TVM27673.1"/>
    </source>
</evidence>
<accession>A0A6P1Z985</accession>
<organism evidence="1 2">
    <name type="scientific">Oceanidesulfovibrio marinus</name>
    <dbReference type="NCBI Taxonomy" id="370038"/>
    <lineage>
        <taxon>Bacteria</taxon>
        <taxon>Pseudomonadati</taxon>
        <taxon>Thermodesulfobacteriota</taxon>
        <taxon>Desulfovibrionia</taxon>
        <taxon>Desulfovibrionales</taxon>
        <taxon>Desulfovibrionaceae</taxon>
        <taxon>Oceanidesulfovibrio</taxon>
    </lineage>
</organism>